<evidence type="ECO:0000256" key="5">
    <source>
        <dbReference type="ARBA" id="ARBA00022448"/>
    </source>
</evidence>
<proteinExistence type="inferred from homology"/>
<name>A0A8C2RN15_CAPHI</name>
<feature type="compositionally biased region" description="Basic and acidic residues" evidence="10">
    <location>
        <begin position="142"/>
        <end position="151"/>
    </location>
</feature>
<keyword evidence="5" id="KW-0813">Transport</keyword>
<keyword evidence="7" id="KW-0732">Signal</keyword>
<dbReference type="PANTHER" id="PTHR32288:SF0">
    <property type="entry name" value="APOLIPOPROTEIN C-IV"/>
    <property type="match status" value="1"/>
</dbReference>
<comment type="function">
    <text evidence="1">May participate in lipoprotein metabolism.</text>
</comment>
<dbReference type="Ensembl" id="ENSCHIT00010044464.1">
    <property type="protein sequence ID" value="ENSCHIP00010031612.1"/>
    <property type="gene ID" value="ENSCHIG00010023447.1"/>
</dbReference>
<accession>A0A8C2RN15</accession>
<dbReference type="PANTHER" id="PTHR32288">
    <property type="entry name" value="APOLIPOPROTEIN C-IV"/>
    <property type="match status" value="1"/>
</dbReference>
<keyword evidence="8" id="KW-0445">Lipid transport</keyword>
<evidence type="ECO:0000256" key="8">
    <source>
        <dbReference type="ARBA" id="ARBA00023055"/>
    </source>
</evidence>
<reference evidence="11" key="1">
    <citation type="submission" date="2019-03" db="EMBL/GenBank/DDBJ databases">
        <title>Genome sequencing and reference-guided assembly of Black Bengal Goat (Capra hircus).</title>
        <authorList>
            <person name="Siddiki A.Z."/>
            <person name="Baten A."/>
            <person name="Billah M."/>
            <person name="Alam M.A.U."/>
            <person name="Shawrob K.S.M."/>
            <person name="Saha S."/>
            <person name="Chowdhury M."/>
            <person name="Rahman A.H."/>
            <person name="Stear M."/>
            <person name="Miah G."/>
            <person name="Das G.B."/>
            <person name="Hossain M.M."/>
            <person name="Kumkum M."/>
            <person name="Islam M.S."/>
            <person name="Mollah A.M."/>
            <person name="Ahsan A."/>
            <person name="Tusar F."/>
            <person name="Khan M.K.I."/>
        </authorList>
    </citation>
    <scope>NUCLEOTIDE SEQUENCE [LARGE SCALE GENOMIC DNA]</scope>
</reference>
<sequence length="244" mass="27270">MTPRTTFKDLLSHPWNLILKGSRYGNVCTLAPLLGTASPSPGGPKSYQIPSHHQRSTVVWSSHEDNTASRWHHRTQRSSSEGHIFQTKAESRDGRDIPISLPPDFLATTQSSQGACQQEEPEGTLSPLPAPASTSQSQVPGKVKEQKEPERTLSPPPAPARSSWSLVPGKVKEWVEPLVNRTREKWKWFWGPTAFRGFMETYYDDHLKGLGSRAQAWLRSSKDSLLNKAHSLCPQLLCRPSDQN</sequence>
<dbReference type="InterPro" id="IPR028120">
    <property type="entry name" value="APOC4"/>
</dbReference>
<evidence type="ECO:0000256" key="4">
    <source>
        <dbReference type="ARBA" id="ARBA00013939"/>
    </source>
</evidence>
<protein>
    <recommendedName>
        <fullName evidence="4">Apolipoprotein C-IV</fullName>
    </recommendedName>
    <alternativeName>
        <fullName evidence="9">Apolipoprotein C4</fullName>
    </alternativeName>
</protein>
<evidence type="ECO:0000256" key="3">
    <source>
        <dbReference type="ARBA" id="ARBA00007402"/>
    </source>
</evidence>
<feature type="region of interest" description="Disordered" evidence="10">
    <location>
        <begin position="39"/>
        <end position="164"/>
    </location>
</feature>
<dbReference type="AlphaFoldDB" id="A0A8C2RN15"/>
<evidence type="ECO:0000256" key="10">
    <source>
        <dbReference type="SAM" id="MobiDB-lite"/>
    </source>
</evidence>
<organism evidence="11">
    <name type="scientific">Capra hircus</name>
    <name type="common">Goat</name>
    <dbReference type="NCBI Taxonomy" id="9925"/>
    <lineage>
        <taxon>Eukaryota</taxon>
        <taxon>Metazoa</taxon>
        <taxon>Chordata</taxon>
        <taxon>Craniata</taxon>
        <taxon>Vertebrata</taxon>
        <taxon>Euteleostomi</taxon>
        <taxon>Mammalia</taxon>
        <taxon>Eutheria</taxon>
        <taxon>Laurasiatheria</taxon>
        <taxon>Artiodactyla</taxon>
        <taxon>Ruminantia</taxon>
        <taxon>Pecora</taxon>
        <taxon>Bovidae</taxon>
        <taxon>Caprinae</taxon>
        <taxon>Capra</taxon>
    </lineage>
</organism>
<feature type="compositionally biased region" description="Polar residues" evidence="10">
    <location>
        <begin position="107"/>
        <end position="116"/>
    </location>
</feature>
<gene>
    <name evidence="11" type="primary">APOC4</name>
</gene>
<evidence type="ECO:0000256" key="1">
    <source>
        <dbReference type="ARBA" id="ARBA00003688"/>
    </source>
</evidence>
<feature type="compositionally biased region" description="Polar residues" evidence="10">
    <location>
        <begin position="48"/>
        <end position="60"/>
    </location>
</feature>
<comment type="similarity">
    <text evidence="3">Belongs to the apolipoprotein C4 family.</text>
</comment>
<reference evidence="11" key="2">
    <citation type="submission" date="2025-08" db="UniProtKB">
        <authorList>
            <consortium name="Ensembl"/>
        </authorList>
    </citation>
    <scope>IDENTIFICATION</scope>
</reference>
<dbReference type="GO" id="GO:0006869">
    <property type="term" value="P:lipid transport"/>
    <property type="evidence" value="ECO:0007669"/>
    <property type="project" value="UniProtKB-KW"/>
</dbReference>
<dbReference type="GO" id="GO:0034364">
    <property type="term" value="C:high-density lipoprotein particle"/>
    <property type="evidence" value="ECO:0007669"/>
    <property type="project" value="TreeGrafter"/>
</dbReference>
<evidence type="ECO:0000256" key="9">
    <source>
        <dbReference type="ARBA" id="ARBA00031172"/>
    </source>
</evidence>
<dbReference type="GO" id="GO:0034361">
    <property type="term" value="C:very-low-density lipoprotein particle"/>
    <property type="evidence" value="ECO:0007669"/>
    <property type="project" value="TreeGrafter"/>
</dbReference>
<dbReference type="GO" id="GO:0010890">
    <property type="term" value="P:positive regulation of triglyceride storage"/>
    <property type="evidence" value="ECO:0007669"/>
    <property type="project" value="TreeGrafter"/>
</dbReference>
<evidence type="ECO:0000313" key="11">
    <source>
        <dbReference type="Ensembl" id="ENSCHIP00010031612.1"/>
    </source>
</evidence>
<dbReference type="Pfam" id="PF15119">
    <property type="entry name" value="APOC4"/>
    <property type="match status" value="1"/>
</dbReference>
<comment type="subcellular location">
    <subcellularLocation>
        <location evidence="2">Secreted</location>
    </subcellularLocation>
</comment>
<evidence type="ECO:0000256" key="7">
    <source>
        <dbReference type="ARBA" id="ARBA00022729"/>
    </source>
</evidence>
<evidence type="ECO:0000256" key="6">
    <source>
        <dbReference type="ARBA" id="ARBA00022525"/>
    </source>
</evidence>
<keyword evidence="6" id="KW-0964">Secreted</keyword>
<evidence type="ECO:0000256" key="2">
    <source>
        <dbReference type="ARBA" id="ARBA00004613"/>
    </source>
</evidence>
<dbReference type="GO" id="GO:0070328">
    <property type="term" value="P:triglyceride homeostasis"/>
    <property type="evidence" value="ECO:0007669"/>
    <property type="project" value="TreeGrafter"/>
</dbReference>